<protein>
    <recommendedName>
        <fullName evidence="4">DUF2780 domain-containing protein</fullName>
    </recommendedName>
</protein>
<dbReference type="OrthoDB" id="6334940at2"/>
<feature type="chain" id="PRO_5013302042" description="DUF2780 domain-containing protein" evidence="1">
    <location>
        <begin position="20"/>
        <end position="187"/>
    </location>
</feature>
<feature type="signal peptide" evidence="1">
    <location>
        <begin position="1"/>
        <end position="19"/>
    </location>
</feature>
<keyword evidence="3" id="KW-1185">Reference proteome</keyword>
<dbReference type="EMBL" id="CP020465">
    <property type="protein sequence ID" value="ASP47099.1"/>
    <property type="molecule type" value="Genomic_DNA"/>
</dbReference>
<dbReference type="Proteomes" id="UP000202259">
    <property type="component" value="Chromosome"/>
</dbReference>
<dbReference type="RefSeq" id="WP_081149573.1">
    <property type="nucleotide sequence ID" value="NZ_CP020465.1"/>
</dbReference>
<dbReference type="Pfam" id="PF11075">
    <property type="entry name" value="DUF2780"/>
    <property type="match status" value="1"/>
</dbReference>
<dbReference type="KEGG" id="cber:B5D82_04530"/>
<gene>
    <name evidence="2" type="ORF">B5D82_04530</name>
</gene>
<sequence length="187" mass="19644">MKKLIVLLTISTLSSSAIAQETSWFESLKSLVGLGDTTEQSVEPNTSDIQSTNGLVDMLTSSLDVNADQAAGGMGAIFNYVKDNVSTEQFNQLANSVPGVEGLVSQMPDISKLGSGSSAGLGGLLEKASQYSDSLKSINDVKKQFEALGLKPEMISSFISTAQSYLDTEQGQQAKQILSDGLGKLLG</sequence>
<accession>A0A222G5I0</accession>
<proteinExistence type="predicted"/>
<dbReference type="InterPro" id="IPR021302">
    <property type="entry name" value="DUF2780_VcgC/VcgE"/>
</dbReference>
<evidence type="ECO:0000256" key="1">
    <source>
        <dbReference type="SAM" id="SignalP"/>
    </source>
</evidence>
<dbReference type="AlphaFoldDB" id="A0A222G5I0"/>
<name>A0A222G5I0_9GAMM</name>
<keyword evidence="1" id="KW-0732">Signal</keyword>
<evidence type="ECO:0000313" key="3">
    <source>
        <dbReference type="Proteomes" id="UP000202259"/>
    </source>
</evidence>
<organism evidence="2 3">
    <name type="scientific">Cognaticolwellia beringensis</name>
    <dbReference type="NCBI Taxonomy" id="1967665"/>
    <lineage>
        <taxon>Bacteria</taxon>
        <taxon>Pseudomonadati</taxon>
        <taxon>Pseudomonadota</taxon>
        <taxon>Gammaproteobacteria</taxon>
        <taxon>Alteromonadales</taxon>
        <taxon>Colwelliaceae</taxon>
        <taxon>Cognaticolwellia</taxon>
    </lineage>
</organism>
<reference evidence="2 3" key="1">
    <citation type="submission" date="2017-08" db="EMBL/GenBank/DDBJ databases">
        <title>Complete genome of Colwellia sp. NB097-1, a psychrophile bacterium ioslated from Bering Sea.</title>
        <authorList>
            <person name="Chen X."/>
        </authorList>
    </citation>
    <scope>NUCLEOTIDE SEQUENCE [LARGE SCALE GENOMIC DNA]</scope>
    <source>
        <strain evidence="2 3">NB097-1</strain>
    </source>
</reference>
<evidence type="ECO:0000313" key="2">
    <source>
        <dbReference type="EMBL" id="ASP47099.1"/>
    </source>
</evidence>
<evidence type="ECO:0008006" key="4">
    <source>
        <dbReference type="Google" id="ProtNLM"/>
    </source>
</evidence>